<sequence>FIKNIQKAQEFIAGMLHMLGKNPDREGIKPGKPHPDEIIYDPDIMQLVNIYQNVRGGTHKGNNNTTPHSQIVAGETDGNVIKQVEIAFDPAGKIHQDGGEDNVKSECKTIQRRNRYGKFSGNIVESGQVQREKQQHDPEWKGAVDIRLGIEDNPADYHQDSH</sequence>
<name>X0RI43_9ZZZZ</name>
<dbReference type="AlphaFoldDB" id="X0RI43"/>
<comment type="caution">
    <text evidence="1">The sequence shown here is derived from an EMBL/GenBank/DDBJ whole genome shotgun (WGS) entry which is preliminary data.</text>
</comment>
<proteinExistence type="predicted"/>
<accession>X0RI43</accession>
<feature type="non-terminal residue" evidence="1">
    <location>
        <position position="1"/>
    </location>
</feature>
<reference evidence="1" key="1">
    <citation type="journal article" date="2014" name="Front. Microbiol.">
        <title>High frequency of phylogenetically diverse reductive dehalogenase-homologous genes in deep subseafloor sedimentary metagenomes.</title>
        <authorList>
            <person name="Kawai M."/>
            <person name="Futagami T."/>
            <person name="Toyoda A."/>
            <person name="Takaki Y."/>
            <person name="Nishi S."/>
            <person name="Hori S."/>
            <person name="Arai W."/>
            <person name="Tsubouchi T."/>
            <person name="Morono Y."/>
            <person name="Uchiyama I."/>
            <person name="Ito T."/>
            <person name="Fujiyama A."/>
            <person name="Inagaki F."/>
            <person name="Takami H."/>
        </authorList>
    </citation>
    <scope>NUCLEOTIDE SEQUENCE</scope>
    <source>
        <strain evidence="1">Expedition CK06-06</strain>
    </source>
</reference>
<organism evidence="1">
    <name type="scientific">marine sediment metagenome</name>
    <dbReference type="NCBI Taxonomy" id="412755"/>
    <lineage>
        <taxon>unclassified sequences</taxon>
        <taxon>metagenomes</taxon>
        <taxon>ecological metagenomes</taxon>
    </lineage>
</organism>
<gene>
    <name evidence="1" type="ORF">S01H1_09968</name>
</gene>
<protein>
    <submittedName>
        <fullName evidence="1">Uncharacterized protein</fullName>
    </submittedName>
</protein>
<evidence type="ECO:0000313" key="1">
    <source>
        <dbReference type="EMBL" id="GAF68438.1"/>
    </source>
</evidence>
<dbReference type="EMBL" id="BARS01005091">
    <property type="protein sequence ID" value="GAF68438.1"/>
    <property type="molecule type" value="Genomic_DNA"/>
</dbReference>